<feature type="signal peptide" evidence="1">
    <location>
        <begin position="1"/>
        <end position="19"/>
    </location>
</feature>
<dbReference type="Proteomes" id="UP001497482">
    <property type="component" value="Chromosome 5"/>
</dbReference>
<evidence type="ECO:0000256" key="1">
    <source>
        <dbReference type="SAM" id="SignalP"/>
    </source>
</evidence>
<proteinExistence type="predicted"/>
<accession>A0AAV2M0G6</accession>
<keyword evidence="3" id="KW-1185">Reference proteome</keyword>
<evidence type="ECO:0000313" key="3">
    <source>
        <dbReference type="Proteomes" id="UP001497482"/>
    </source>
</evidence>
<name>A0AAV2M0G6_KNICA</name>
<protein>
    <submittedName>
        <fullName evidence="2">Uncharacterized protein</fullName>
    </submittedName>
</protein>
<keyword evidence="1" id="KW-0732">Signal</keyword>
<dbReference type="EMBL" id="OZ035827">
    <property type="protein sequence ID" value="CAL1606827.1"/>
    <property type="molecule type" value="Genomic_DNA"/>
</dbReference>
<evidence type="ECO:0000313" key="2">
    <source>
        <dbReference type="EMBL" id="CAL1606827.1"/>
    </source>
</evidence>
<sequence>MALISSLLGLPVLRGGAAGVDRGGQGWTELEKVEKVENVGQLEKVEKVEKVGQVEKVSQVEKVEKVGQLEKVEKVGQLEKVEKVGQLEKVEKVGQLEKVEKVGQLEKVEKVGQREKVEKVDQLDQVEKVEKVEKVGPVEKEEKVEKVEKTSLKSQGPVWVSAPSWSSVSSGPALGLVAPVSALPRVIKSFIVAAAPRLRPRRQQGYECNECDLTSASAVTADVTHTTLTQN</sequence>
<organism evidence="2 3">
    <name type="scientific">Knipowitschia caucasica</name>
    <name type="common">Caucasian dwarf goby</name>
    <name type="synonym">Pomatoschistus caucasicus</name>
    <dbReference type="NCBI Taxonomy" id="637954"/>
    <lineage>
        <taxon>Eukaryota</taxon>
        <taxon>Metazoa</taxon>
        <taxon>Chordata</taxon>
        <taxon>Craniata</taxon>
        <taxon>Vertebrata</taxon>
        <taxon>Euteleostomi</taxon>
        <taxon>Actinopterygii</taxon>
        <taxon>Neopterygii</taxon>
        <taxon>Teleostei</taxon>
        <taxon>Neoteleostei</taxon>
        <taxon>Acanthomorphata</taxon>
        <taxon>Gobiaria</taxon>
        <taxon>Gobiiformes</taxon>
        <taxon>Gobioidei</taxon>
        <taxon>Gobiidae</taxon>
        <taxon>Gobiinae</taxon>
        <taxon>Knipowitschia</taxon>
    </lineage>
</organism>
<feature type="chain" id="PRO_5043943137" evidence="1">
    <location>
        <begin position="20"/>
        <end position="231"/>
    </location>
</feature>
<gene>
    <name evidence="2" type="ORF">KC01_LOCUS33941</name>
</gene>
<reference evidence="2 3" key="1">
    <citation type="submission" date="2024-04" db="EMBL/GenBank/DDBJ databases">
        <authorList>
            <person name="Waldvogel A.-M."/>
            <person name="Schoenle A."/>
        </authorList>
    </citation>
    <scope>NUCLEOTIDE SEQUENCE [LARGE SCALE GENOMIC DNA]</scope>
</reference>
<dbReference type="AlphaFoldDB" id="A0AAV2M0G6"/>